<feature type="transmembrane region" description="Helical" evidence="2">
    <location>
        <begin position="488"/>
        <end position="507"/>
    </location>
</feature>
<dbReference type="PROSITE" id="PS50125">
    <property type="entry name" value="GUANYLATE_CYCLASE_2"/>
    <property type="match status" value="1"/>
</dbReference>
<dbReference type="InterPro" id="IPR029787">
    <property type="entry name" value="Nucleotide_cyclase"/>
</dbReference>
<proteinExistence type="predicted"/>
<feature type="compositionally biased region" description="Polar residues" evidence="1">
    <location>
        <begin position="228"/>
        <end position="240"/>
    </location>
</feature>
<keyword evidence="5" id="KW-1185">Reference proteome</keyword>
<feature type="region of interest" description="Disordered" evidence="1">
    <location>
        <begin position="886"/>
        <end position="945"/>
    </location>
</feature>
<accession>A0AAD5XLF1</accession>
<dbReference type="AlphaFoldDB" id="A0AAD5XLF1"/>
<feature type="compositionally biased region" description="Basic and acidic residues" evidence="1">
    <location>
        <begin position="320"/>
        <end position="330"/>
    </location>
</feature>
<dbReference type="Gene3D" id="3.30.70.1230">
    <property type="entry name" value="Nucleotide cyclase"/>
    <property type="match status" value="1"/>
</dbReference>
<dbReference type="CDD" id="cd07302">
    <property type="entry name" value="CHD"/>
    <property type="match status" value="1"/>
</dbReference>
<dbReference type="InterPro" id="IPR001054">
    <property type="entry name" value="A/G_cyclase"/>
</dbReference>
<dbReference type="SUPFAM" id="SSF55073">
    <property type="entry name" value="Nucleotide cyclase"/>
    <property type="match status" value="1"/>
</dbReference>
<feature type="compositionally biased region" description="Low complexity" evidence="1">
    <location>
        <begin position="51"/>
        <end position="61"/>
    </location>
</feature>
<evidence type="ECO:0000313" key="4">
    <source>
        <dbReference type="EMBL" id="KAJ3176541.1"/>
    </source>
</evidence>
<feature type="transmembrane region" description="Helical" evidence="2">
    <location>
        <begin position="835"/>
        <end position="856"/>
    </location>
</feature>
<dbReference type="PANTHER" id="PTHR43081">
    <property type="entry name" value="ADENYLATE CYCLASE, TERMINAL-DIFFERENTIATION SPECIFIC-RELATED"/>
    <property type="match status" value="1"/>
</dbReference>
<gene>
    <name evidence="4" type="ORF">HDU87_005235</name>
</gene>
<evidence type="ECO:0000256" key="1">
    <source>
        <dbReference type="SAM" id="MobiDB-lite"/>
    </source>
</evidence>
<organism evidence="4 5">
    <name type="scientific">Geranomyces variabilis</name>
    <dbReference type="NCBI Taxonomy" id="109894"/>
    <lineage>
        <taxon>Eukaryota</taxon>
        <taxon>Fungi</taxon>
        <taxon>Fungi incertae sedis</taxon>
        <taxon>Chytridiomycota</taxon>
        <taxon>Chytridiomycota incertae sedis</taxon>
        <taxon>Chytridiomycetes</taxon>
        <taxon>Spizellomycetales</taxon>
        <taxon>Powellomycetaceae</taxon>
        <taxon>Geranomyces</taxon>
    </lineage>
</organism>
<comment type="caution">
    <text evidence="4">The sequence shown here is derived from an EMBL/GenBank/DDBJ whole genome shotgun (WGS) entry which is preliminary data.</text>
</comment>
<dbReference type="PANTHER" id="PTHR43081:SF1">
    <property type="entry name" value="ADENYLATE CYCLASE, TERMINAL-DIFFERENTIATION SPECIFIC"/>
    <property type="match status" value="1"/>
</dbReference>
<dbReference type="GO" id="GO:0035556">
    <property type="term" value="P:intracellular signal transduction"/>
    <property type="evidence" value="ECO:0007669"/>
    <property type="project" value="InterPro"/>
</dbReference>
<dbReference type="GO" id="GO:0009190">
    <property type="term" value="P:cyclic nucleotide biosynthetic process"/>
    <property type="evidence" value="ECO:0007669"/>
    <property type="project" value="InterPro"/>
</dbReference>
<evidence type="ECO:0000256" key="2">
    <source>
        <dbReference type="SAM" id="Phobius"/>
    </source>
</evidence>
<evidence type="ECO:0000259" key="3">
    <source>
        <dbReference type="PROSITE" id="PS50125"/>
    </source>
</evidence>
<dbReference type="Proteomes" id="UP001212152">
    <property type="component" value="Unassembled WGS sequence"/>
</dbReference>
<feature type="compositionally biased region" description="Polar residues" evidence="1">
    <location>
        <begin position="350"/>
        <end position="376"/>
    </location>
</feature>
<feature type="compositionally biased region" description="Low complexity" evidence="1">
    <location>
        <begin position="289"/>
        <end position="308"/>
    </location>
</feature>
<protein>
    <recommendedName>
        <fullName evidence="3">Guanylate cyclase domain-containing protein</fullName>
    </recommendedName>
</protein>
<feature type="compositionally biased region" description="Acidic residues" evidence="1">
    <location>
        <begin position="166"/>
        <end position="192"/>
    </location>
</feature>
<keyword evidence="2" id="KW-1133">Transmembrane helix</keyword>
<keyword evidence="2" id="KW-0812">Transmembrane</keyword>
<dbReference type="Pfam" id="PF00211">
    <property type="entry name" value="Guanylate_cyc"/>
    <property type="match status" value="1"/>
</dbReference>
<feature type="domain" description="Guanylate cyclase" evidence="3">
    <location>
        <begin position="1007"/>
        <end position="1139"/>
    </location>
</feature>
<feature type="region of interest" description="Disordered" evidence="1">
    <location>
        <begin position="1"/>
        <end position="419"/>
    </location>
</feature>
<reference evidence="4" key="1">
    <citation type="submission" date="2020-05" db="EMBL/GenBank/DDBJ databases">
        <title>Phylogenomic resolution of chytrid fungi.</title>
        <authorList>
            <person name="Stajich J.E."/>
            <person name="Amses K."/>
            <person name="Simmons R."/>
            <person name="Seto K."/>
            <person name="Myers J."/>
            <person name="Bonds A."/>
            <person name="Quandt C.A."/>
            <person name="Barry K."/>
            <person name="Liu P."/>
            <person name="Grigoriev I."/>
            <person name="Longcore J.E."/>
            <person name="James T.Y."/>
        </authorList>
    </citation>
    <scope>NUCLEOTIDE SEQUENCE</scope>
    <source>
        <strain evidence="4">JEL0379</strain>
    </source>
</reference>
<keyword evidence="2" id="KW-0472">Membrane</keyword>
<name>A0AAD5XLF1_9FUNG</name>
<dbReference type="EMBL" id="JADGJQ010000040">
    <property type="protein sequence ID" value="KAJ3176541.1"/>
    <property type="molecule type" value="Genomic_DNA"/>
</dbReference>
<feature type="compositionally biased region" description="Polar residues" evidence="1">
    <location>
        <begin position="886"/>
        <end position="898"/>
    </location>
</feature>
<dbReference type="SMART" id="SM00044">
    <property type="entry name" value="CYCc"/>
    <property type="match status" value="1"/>
</dbReference>
<sequence length="1266" mass="136781">MSTSDHLSPHETARPSGGSRWARGRSFSGDTSDTILIDEEQGHMPTSNATPAGGPPAAAGGHRSKGWSLWKDEEDDEEDSEPPTTPILTGRHAKAFPPASDGGGGGLSSGPMSFMSYGEEEYGRPASEYSRPTSRYEPQATPPRPVFLTGKHAKELPTSAAPSMFVDDEVDIDQPPDDSDDDDDGDANDGDADASAMSLTYPGGRPFNEPDQGSGHHVPPPVLAANPARQSMSANASVHSRSNERRRSDGTPVTPDRKSQTQRPEGFNHHPAVLQNPQLAKLGRGGGDNNNSGSGSGSASSQFHSRGSVTSAGLVGGRRASNDYKNHDDGSGAGAHYHVADTRIDFSAAPHTQQRRISTSGPPENRLSSTRRNSVHGSGVSLDSFKSAGGVSPSKTKRPRHPAGGGGGSSRNSVGSLAGAGGEKRHFGAGAISSLSSRGSSLNSFTGYINLLLSKEAAHGPPPSFRKDGFRKWFGPWLSRTVLSIKGMILLLFLVSILSCTLFLGYYQAASDLKTVEMLVDYLQLSSGLGVRNSILNRVQIIEDLTRMNAAYYKSGLWTIASITQPGASFWSCILYNNIPDLYLTQNALATPYTGSLYGAEVYAPNVMMRWSAQNATHTLQDYYDFDGNPLSNPPQSSYPNYVDQAWVTQLFPLTRDKAESGYWTGIIVYDGVIYVSFSVPIYAADNATIQYTMGADFTLDFLSTVTEEYKASDPLSPDIVILGADGSIVASTFPDTTITTTPPGGGDPVLVLAADSPTPAIRAANTLMLAATPDHTYNTLTDPIVQQVQTEDSGPMFVTALACTTDTGIRLIVMQFQRRATIFDVIDRASNTTAGIVAAFVAGMVVLTMLLLHWVTKPLLVIQQAMNDLFVDHADEDASAVSMETAVTGSGKKNNNAAGAEPAARVQATAHMEDDPELGVSRSPTSKLSPASNPGTMNAPKDKDKRLSNFKRLSRLSEISDLQISFLKMKETIRAFERFVPPVVVQRIIGRESKAKELYVEKKEVAMLFSDIQDFTTIAERMPSEVLISMLAQYFDEMTRAIERSHGVLCDFIGDGLMIFWNAPKSLDDFPTRALDCALDMQVRVGKLNASFHTQGWPELIVRMAIHVGTVHAGNVGSRHRMKLGVVGDNVNLASRLEGLNKRYSSRVIISEDCRRALRKPEHYLMRPLESVIVKGRSQSVDVYEVFGPLAVQPPRTVEMVEAYGVVHQMVGAINPQRSAKKDRETVAAACDAYNAKYPKDQMGQLLREKVVRGTFGQPLAMNEK</sequence>
<feature type="compositionally biased region" description="Polar residues" evidence="1">
    <location>
        <begin position="923"/>
        <end position="937"/>
    </location>
</feature>
<feature type="compositionally biased region" description="Basic and acidic residues" evidence="1">
    <location>
        <begin position="241"/>
        <end position="259"/>
    </location>
</feature>
<feature type="compositionally biased region" description="Acidic residues" evidence="1">
    <location>
        <begin position="72"/>
        <end position="81"/>
    </location>
</feature>
<evidence type="ECO:0000313" key="5">
    <source>
        <dbReference type="Proteomes" id="UP001212152"/>
    </source>
</evidence>
<dbReference type="InterPro" id="IPR050697">
    <property type="entry name" value="Adenylyl/Guanylyl_Cyclase_3/4"/>
</dbReference>